<dbReference type="InterPro" id="IPR009057">
    <property type="entry name" value="Homeodomain-like_sf"/>
</dbReference>
<keyword evidence="2" id="KW-0815">Transposition</keyword>
<dbReference type="EMBL" id="CP001727">
    <property type="protein sequence ID" value="ACV58567.1"/>
    <property type="molecule type" value="Genomic_DNA"/>
</dbReference>
<dbReference type="InterPro" id="IPR036397">
    <property type="entry name" value="RNaseH_sf"/>
</dbReference>
<dbReference type="KEGG" id="aac:Aaci_1554"/>
<dbReference type="Gene3D" id="1.10.10.60">
    <property type="entry name" value="Homeodomain-like"/>
    <property type="match status" value="1"/>
</dbReference>
<dbReference type="Pfam" id="PF00665">
    <property type="entry name" value="rve"/>
    <property type="match status" value="1"/>
</dbReference>
<dbReference type="Pfam" id="PF22483">
    <property type="entry name" value="Mu-transpos_C_2"/>
    <property type="match status" value="1"/>
</dbReference>
<dbReference type="PROSITE" id="PS50994">
    <property type="entry name" value="INTEGRASE"/>
    <property type="match status" value="1"/>
</dbReference>
<dbReference type="STRING" id="521098.Aaci_1554"/>
<name>C8WWU5_ALIAD</name>
<reference evidence="9" key="1">
    <citation type="submission" date="2009-09" db="EMBL/GenBank/DDBJ databases">
        <title>The complete chromosome of Alicyclobacillus acidocaldarius subsp. acidocaldarius DSM 446.</title>
        <authorList>
            <consortium name="US DOE Joint Genome Institute (JGI-PGF)"/>
            <person name="Lucas S."/>
            <person name="Copeland A."/>
            <person name="Lapidus A."/>
            <person name="Glavina del Rio T."/>
            <person name="Dalin E."/>
            <person name="Tice H."/>
            <person name="Bruce D."/>
            <person name="Goodwin L."/>
            <person name="Pitluck S."/>
            <person name="Kyrpides N."/>
            <person name="Mavromatis K."/>
            <person name="Ivanova N."/>
            <person name="Ovchinnikova G."/>
            <person name="Chertkov O."/>
            <person name="Sims D."/>
            <person name="Brettin T."/>
            <person name="Detter J.C."/>
            <person name="Han C."/>
            <person name="Larimer F."/>
            <person name="Land M."/>
            <person name="Hauser L."/>
            <person name="Markowitz V."/>
            <person name="Cheng J.-F."/>
            <person name="Hugenholtz P."/>
            <person name="Woyke T."/>
            <person name="Wu D."/>
            <person name="Pukall R."/>
            <person name="Klenk H.-P."/>
            <person name="Eisen J.A."/>
        </authorList>
    </citation>
    <scope>NUCLEOTIDE SEQUENCE [LARGE SCALE GENOMIC DNA]</scope>
    <source>
        <strain evidence="9">ATCC 27009 / DSM 446 / BCRC 14685 / JCM 5260 / KCTC 1825 / NBRC 15652 / NCIMB 11725 / NRRL B-14509 / 104-IA</strain>
    </source>
</reference>
<dbReference type="PROSITE" id="PS50531">
    <property type="entry name" value="HTH_IS21"/>
    <property type="match status" value="1"/>
</dbReference>
<dbReference type="GO" id="GO:0032196">
    <property type="term" value="P:transposition"/>
    <property type="evidence" value="ECO:0007669"/>
    <property type="project" value="UniProtKB-KW"/>
</dbReference>
<gene>
    <name evidence="8" type="ordered locus">Aaci_1554</name>
</gene>
<comment type="similarity">
    <text evidence="1">Belongs to the transposase IS21/IS408/IS1162 family.</text>
</comment>
<evidence type="ECO:0000256" key="4">
    <source>
        <dbReference type="ARBA" id="ARBA00023172"/>
    </source>
</evidence>
<dbReference type="SUPFAM" id="SSF46689">
    <property type="entry name" value="Homeodomain-like"/>
    <property type="match status" value="1"/>
</dbReference>
<dbReference type="InterPro" id="IPR001584">
    <property type="entry name" value="Integrase_cat-core"/>
</dbReference>
<proteinExistence type="inferred from homology"/>
<dbReference type="GO" id="GO:0006310">
    <property type="term" value="P:DNA recombination"/>
    <property type="evidence" value="ECO:0007669"/>
    <property type="project" value="UniProtKB-KW"/>
</dbReference>
<organism evidence="8 9">
    <name type="scientific">Alicyclobacillus acidocaldarius subsp. acidocaldarius (strain ATCC 27009 / DSM 446 / BCRC 14685 / JCM 5260 / KCTC 1825 / NBRC 15652 / NCIMB 11725 / NRRL B-14509 / 104-IA)</name>
    <name type="common">Bacillus acidocaldarius</name>
    <dbReference type="NCBI Taxonomy" id="521098"/>
    <lineage>
        <taxon>Bacteria</taxon>
        <taxon>Bacillati</taxon>
        <taxon>Bacillota</taxon>
        <taxon>Bacilli</taxon>
        <taxon>Bacillales</taxon>
        <taxon>Alicyclobacillaceae</taxon>
        <taxon>Alicyclobacillus</taxon>
    </lineage>
</organism>
<evidence type="ECO:0000313" key="8">
    <source>
        <dbReference type="EMBL" id="ACV58567.1"/>
    </source>
</evidence>
<dbReference type="NCBIfam" id="NF033546">
    <property type="entry name" value="transpos_IS21"/>
    <property type="match status" value="1"/>
</dbReference>
<dbReference type="InterPro" id="IPR017894">
    <property type="entry name" value="HTH_IS21_transposase_type"/>
</dbReference>
<accession>C8WWU5</accession>
<evidence type="ECO:0000256" key="3">
    <source>
        <dbReference type="ARBA" id="ARBA00023125"/>
    </source>
</evidence>
<dbReference type="Pfam" id="PF13936">
    <property type="entry name" value="HTH_38"/>
    <property type="match status" value="1"/>
</dbReference>
<dbReference type="HOGENOM" id="CLU_020626_1_1_9"/>
<feature type="domain" description="Integrase catalytic" evidence="7">
    <location>
        <begin position="116"/>
        <end position="290"/>
    </location>
</feature>
<dbReference type="Gene3D" id="3.30.420.10">
    <property type="entry name" value="Ribonuclease H-like superfamily/Ribonuclease H"/>
    <property type="match status" value="1"/>
</dbReference>
<dbReference type="SUPFAM" id="SSF53098">
    <property type="entry name" value="Ribonuclease H-like"/>
    <property type="match status" value="1"/>
</dbReference>
<dbReference type="PANTHER" id="PTHR35004">
    <property type="entry name" value="TRANSPOSASE RV3428C-RELATED"/>
    <property type="match status" value="1"/>
</dbReference>
<dbReference type="AlphaFoldDB" id="C8WWU5"/>
<evidence type="ECO:0000313" key="9">
    <source>
        <dbReference type="Proteomes" id="UP000001917"/>
    </source>
</evidence>
<dbReference type="Proteomes" id="UP000001917">
    <property type="component" value="Chromosome"/>
</dbReference>
<reference evidence="8 9" key="2">
    <citation type="journal article" date="2010" name="Stand. Genomic Sci.">
        <title>Complete genome sequence of Alicyclobacillus acidocaldarius type strain (104-IA).</title>
        <authorList>
            <person name="Mavromatis K."/>
            <person name="Sikorski J."/>
            <person name="Lapidus A."/>
            <person name="Glavina Del Rio T."/>
            <person name="Copeland A."/>
            <person name="Tice H."/>
            <person name="Cheng J.F."/>
            <person name="Lucas S."/>
            <person name="Chen F."/>
            <person name="Nolan M."/>
            <person name="Bruce D."/>
            <person name="Goodwin L."/>
            <person name="Pitluck S."/>
            <person name="Ivanova N."/>
            <person name="Ovchinnikova G."/>
            <person name="Pati A."/>
            <person name="Chen A."/>
            <person name="Palaniappan K."/>
            <person name="Land M."/>
            <person name="Hauser L."/>
            <person name="Chang Y.J."/>
            <person name="Jeffries C.D."/>
            <person name="Chain P."/>
            <person name="Meincke L."/>
            <person name="Sims D."/>
            <person name="Chertkov O."/>
            <person name="Han C."/>
            <person name="Brettin T."/>
            <person name="Detter J.C."/>
            <person name="Wahrenburg C."/>
            <person name="Rohde M."/>
            <person name="Pukall R."/>
            <person name="Goker M."/>
            <person name="Bristow J."/>
            <person name="Eisen J.A."/>
            <person name="Markowitz V."/>
            <person name="Hugenholtz P."/>
            <person name="Klenk H.P."/>
            <person name="Kyrpides N.C."/>
        </authorList>
    </citation>
    <scope>NUCLEOTIDE SEQUENCE [LARGE SCALE GENOMIC DNA]</scope>
    <source>
        <strain evidence="9">ATCC 27009 / DSM 446 / BCRC 14685 / JCM 5260 / KCTC 1825 / NBRC 15652 / NCIMB 11725 / NRRL B-14509 / 104-IA</strain>
    </source>
</reference>
<dbReference type="InterPro" id="IPR012337">
    <property type="entry name" value="RNaseH-like_sf"/>
</dbReference>
<feature type="region of interest" description="Disordered" evidence="5">
    <location>
        <begin position="366"/>
        <end position="387"/>
    </location>
</feature>
<keyword evidence="9" id="KW-1185">Reference proteome</keyword>
<protein>
    <submittedName>
        <fullName evidence="8">Integrase catalytic region</fullName>
    </submittedName>
</protein>
<evidence type="ECO:0000259" key="7">
    <source>
        <dbReference type="PROSITE" id="PS50994"/>
    </source>
</evidence>
<evidence type="ECO:0000256" key="2">
    <source>
        <dbReference type="ARBA" id="ARBA00022578"/>
    </source>
</evidence>
<sequence>MREDERMEIRQLYEAGVSISELARRFGYDRKTIRNALNSSLEEKQGARASRGERKKGSKLEPYKDYVKQRMQLGVLNAERILREIREQGYTGGITVLREFMKPLRPVVSAKATERYESDPGEQAQIDLGAFPYYDSHGQRRTIWAFAMVLAYSRMLYVEFIKAADQLHILQALRNALEFFGGVPRVMLSDNCSPLVVANDGQGHVDWQPAYLDFAKFYGFVPKACRPRRSRTKGKVERPIRYIRDSFWPVAFVDDEDLNRQVAWWRDHVANVRIHGTTHEQPIVRFQAEKLQPLPATPYVLACAGLRKVMSDCRVSWNTNLYTVPWRYVGHTVLVREFESGRLQIEYGGQVIAEHRVLSGKHQISTDPEHYKNIPRDSANPTRGKTAGWQVDPDVEQRELTVYEQIAMGGHVQ</sequence>
<evidence type="ECO:0000256" key="1">
    <source>
        <dbReference type="ARBA" id="ARBA00009277"/>
    </source>
</evidence>
<keyword evidence="4" id="KW-0233">DNA recombination</keyword>
<evidence type="ECO:0000256" key="5">
    <source>
        <dbReference type="SAM" id="MobiDB-lite"/>
    </source>
</evidence>
<dbReference type="InterPro" id="IPR025246">
    <property type="entry name" value="IS30-like_HTH"/>
</dbReference>
<dbReference type="eggNOG" id="COG4584">
    <property type="taxonomic scope" value="Bacteria"/>
</dbReference>
<dbReference type="PANTHER" id="PTHR35004:SF6">
    <property type="entry name" value="TRANSPOSASE"/>
    <property type="match status" value="1"/>
</dbReference>
<feature type="domain" description="HTH IS21-type" evidence="6">
    <location>
        <begin position="4"/>
        <end position="71"/>
    </location>
</feature>
<dbReference type="GO" id="GO:0015074">
    <property type="term" value="P:DNA integration"/>
    <property type="evidence" value="ECO:0007669"/>
    <property type="project" value="InterPro"/>
</dbReference>
<dbReference type="GO" id="GO:0003677">
    <property type="term" value="F:DNA binding"/>
    <property type="evidence" value="ECO:0007669"/>
    <property type="project" value="UniProtKB-KW"/>
</dbReference>
<evidence type="ECO:0000259" key="6">
    <source>
        <dbReference type="PROSITE" id="PS50531"/>
    </source>
</evidence>
<keyword evidence="3" id="KW-0238">DNA-binding</keyword>
<dbReference type="InterPro" id="IPR054353">
    <property type="entry name" value="IstA-like_C"/>
</dbReference>